<feature type="signal peptide" evidence="1">
    <location>
        <begin position="1"/>
        <end position="21"/>
    </location>
</feature>
<feature type="chain" id="PRO_5043018343" evidence="1">
    <location>
        <begin position="22"/>
        <end position="278"/>
    </location>
</feature>
<evidence type="ECO:0000313" key="4">
    <source>
        <dbReference type="Proteomes" id="UP000865968"/>
    </source>
</evidence>
<reference evidence="3" key="1">
    <citation type="journal article" date="2018" name="Genome Biol.">
        <title>SKESA: strategic k-mer extension for scrupulous assemblies.</title>
        <authorList>
            <person name="Souvorov A."/>
            <person name="Agarwala R."/>
            <person name="Lipman D.J."/>
        </authorList>
    </citation>
    <scope>NUCLEOTIDE SEQUENCE</scope>
    <source>
        <strain evidence="3">Morganella morganii ARLG-3209</strain>
    </source>
</reference>
<dbReference type="NCBIfam" id="TIGR01901">
    <property type="entry name" value="adhes_NPXG"/>
    <property type="match status" value="1"/>
</dbReference>
<dbReference type="Pfam" id="PF05860">
    <property type="entry name" value="TPS"/>
    <property type="match status" value="1"/>
</dbReference>
<proteinExistence type="predicted"/>
<accession>A0AAN5MDP5</accession>
<keyword evidence="1" id="KW-0732">Signal</keyword>
<dbReference type="InterPro" id="IPR011050">
    <property type="entry name" value="Pectin_lyase_fold/virulence"/>
</dbReference>
<evidence type="ECO:0000259" key="2">
    <source>
        <dbReference type="Pfam" id="PF05860"/>
    </source>
</evidence>
<evidence type="ECO:0000313" key="3">
    <source>
        <dbReference type="EMBL" id="HAT3808231.1"/>
    </source>
</evidence>
<reference evidence="3" key="2">
    <citation type="submission" date="2020-10" db="EMBL/GenBank/DDBJ databases">
        <authorList>
            <consortium name="NCBI Pathogen Detection Project"/>
        </authorList>
    </citation>
    <scope>NUCLEOTIDE SEQUENCE</scope>
    <source>
        <strain evidence="3">Morganella morganii ARLG-3209</strain>
    </source>
</reference>
<gene>
    <name evidence="3" type="ORF">I8608_001045</name>
</gene>
<dbReference type="Gene3D" id="2.160.20.10">
    <property type="entry name" value="Single-stranded right-handed beta-helix, Pectin lyase-like"/>
    <property type="match status" value="1"/>
</dbReference>
<evidence type="ECO:0000256" key="1">
    <source>
        <dbReference type="SAM" id="SignalP"/>
    </source>
</evidence>
<dbReference type="SUPFAM" id="SSF51126">
    <property type="entry name" value="Pectin lyase-like"/>
    <property type="match status" value="1"/>
</dbReference>
<comment type="caution">
    <text evidence="3">The sequence shown here is derived from an EMBL/GenBank/DDBJ whole genome shotgun (WGS) entry which is preliminary data.</text>
</comment>
<organism evidence="3 4">
    <name type="scientific">Morganella morganii</name>
    <name type="common">Proteus morganii</name>
    <dbReference type="NCBI Taxonomy" id="582"/>
    <lineage>
        <taxon>Bacteria</taxon>
        <taxon>Pseudomonadati</taxon>
        <taxon>Pseudomonadota</taxon>
        <taxon>Gammaproteobacteria</taxon>
        <taxon>Enterobacterales</taxon>
        <taxon>Morganellaceae</taxon>
        <taxon>Morganella</taxon>
    </lineage>
</organism>
<dbReference type="InterPro" id="IPR008638">
    <property type="entry name" value="FhaB/CdiA-like_TPS"/>
</dbReference>
<protein>
    <submittedName>
        <fullName evidence="3">Filamentous hemagglutinin N-terminal domain-containing protein</fullName>
    </submittedName>
</protein>
<dbReference type="AlphaFoldDB" id="A0AAN5MDP5"/>
<name>A0AAN5MDP5_MORMO</name>
<sequence length="278" mass="30206">MKKNGLLLSILVLSPLSFSLANTTDISIVNNTATLSHGENKKIVTILEKDKSSLSHIKYDKFNVGSEGVIFNNHIGADTIINEVISQSVSELNGEIRIKGKKAKYTLINPNGIFCTEACSFRNAILVKPVVGKVMLVDGSVIGRSPGEDAKPIIKNTTKKIADRLILDSQHIEIINSNVKADYLQVTNVFNHMNGSPLRNSITLDKQSSIKAKNIKLNIIDTDISNYGIIRGNVSGTLLVSDIVNEGKISGNNISFTLRDAINLSGKGKIKFTNGQNF</sequence>
<dbReference type="InterPro" id="IPR012334">
    <property type="entry name" value="Pectin_lyas_fold"/>
</dbReference>
<dbReference type="EMBL" id="DACSWI010000002">
    <property type="protein sequence ID" value="HAT3808231.1"/>
    <property type="molecule type" value="Genomic_DNA"/>
</dbReference>
<dbReference type="Proteomes" id="UP000865968">
    <property type="component" value="Unassembled WGS sequence"/>
</dbReference>
<feature type="domain" description="Filamentous haemagglutinin FhaB/tRNA nuclease CdiA-like TPS" evidence="2">
    <location>
        <begin position="27"/>
        <end position="116"/>
    </location>
</feature>